<feature type="compositionally biased region" description="Polar residues" evidence="1">
    <location>
        <begin position="387"/>
        <end position="407"/>
    </location>
</feature>
<evidence type="ECO:0000313" key="4">
    <source>
        <dbReference type="RefSeq" id="XP_033569231.1"/>
    </source>
</evidence>
<dbReference type="RefSeq" id="XP_033569231.1">
    <property type="nucleotide sequence ID" value="XM_033728631.1"/>
</dbReference>
<reference evidence="4" key="2">
    <citation type="submission" date="2020-04" db="EMBL/GenBank/DDBJ databases">
        <authorList>
            <consortium name="NCBI Genome Project"/>
        </authorList>
    </citation>
    <scope>NUCLEOTIDE SEQUENCE</scope>
    <source>
        <strain evidence="4">CBS 304.34</strain>
    </source>
</reference>
<feature type="region of interest" description="Disordered" evidence="1">
    <location>
        <begin position="195"/>
        <end position="246"/>
    </location>
</feature>
<evidence type="ECO:0000313" key="3">
    <source>
        <dbReference type="Proteomes" id="UP000504636"/>
    </source>
</evidence>
<feature type="compositionally biased region" description="Basic and acidic residues" evidence="1">
    <location>
        <begin position="1"/>
        <end position="17"/>
    </location>
</feature>
<protein>
    <submittedName>
        <fullName evidence="2 4">Uncharacterized protein</fullName>
    </submittedName>
</protein>
<dbReference type="AlphaFoldDB" id="A0A6A6Y3A5"/>
<proteinExistence type="predicted"/>
<feature type="compositionally biased region" description="Pro residues" evidence="1">
    <location>
        <begin position="350"/>
        <end position="359"/>
    </location>
</feature>
<dbReference type="EMBL" id="MU003724">
    <property type="protein sequence ID" value="KAF2802267.1"/>
    <property type="molecule type" value="Genomic_DNA"/>
</dbReference>
<reference evidence="2 4" key="1">
    <citation type="journal article" date="2020" name="Stud. Mycol.">
        <title>101 Dothideomycetes genomes: a test case for predicting lifestyles and emergence of pathogens.</title>
        <authorList>
            <person name="Haridas S."/>
            <person name="Albert R."/>
            <person name="Binder M."/>
            <person name="Bloem J."/>
            <person name="Labutti K."/>
            <person name="Salamov A."/>
            <person name="Andreopoulos B."/>
            <person name="Baker S."/>
            <person name="Barry K."/>
            <person name="Bills G."/>
            <person name="Bluhm B."/>
            <person name="Cannon C."/>
            <person name="Castanera R."/>
            <person name="Culley D."/>
            <person name="Daum C."/>
            <person name="Ezra D."/>
            <person name="Gonzalez J."/>
            <person name="Henrissat B."/>
            <person name="Kuo A."/>
            <person name="Liang C."/>
            <person name="Lipzen A."/>
            <person name="Lutzoni F."/>
            <person name="Magnuson J."/>
            <person name="Mondo S."/>
            <person name="Nolan M."/>
            <person name="Ohm R."/>
            <person name="Pangilinan J."/>
            <person name="Park H.-J."/>
            <person name="Ramirez L."/>
            <person name="Alfaro M."/>
            <person name="Sun H."/>
            <person name="Tritt A."/>
            <person name="Yoshinaga Y."/>
            <person name="Zwiers L.-H."/>
            <person name="Turgeon B."/>
            <person name="Goodwin S."/>
            <person name="Spatafora J."/>
            <person name="Crous P."/>
            <person name="Grigoriev I."/>
        </authorList>
    </citation>
    <scope>NUCLEOTIDE SEQUENCE</scope>
    <source>
        <strain evidence="2 4">CBS 304.34</strain>
    </source>
</reference>
<feature type="region of interest" description="Disordered" evidence="1">
    <location>
        <begin position="470"/>
        <end position="490"/>
    </location>
</feature>
<feature type="compositionally biased region" description="Basic and acidic residues" evidence="1">
    <location>
        <begin position="472"/>
        <end position="490"/>
    </location>
</feature>
<gene>
    <name evidence="2 4" type="ORF">BDZ99DRAFT_576967</name>
</gene>
<organism evidence="2">
    <name type="scientific">Mytilinidion resinicola</name>
    <dbReference type="NCBI Taxonomy" id="574789"/>
    <lineage>
        <taxon>Eukaryota</taxon>
        <taxon>Fungi</taxon>
        <taxon>Dikarya</taxon>
        <taxon>Ascomycota</taxon>
        <taxon>Pezizomycotina</taxon>
        <taxon>Dothideomycetes</taxon>
        <taxon>Pleosporomycetidae</taxon>
        <taxon>Mytilinidiales</taxon>
        <taxon>Mytilinidiaceae</taxon>
        <taxon>Mytilinidion</taxon>
    </lineage>
</organism>
<evidence type="ECO:0000313" key="2">
    <source>
        <dbReference type="EMBL" id="KAF2802267.1"/>
    </source>
</evidence>
<feature type="region of interest" description="Disordered" evidence="1">
    <location>
        <begin position="287"/>
        <end position="441"/>
    </location>
</feature>
<evidence type="ECO:0000256" key="1">
    <source>
        <dbReference type="SAM" id="MobiDB-lite"/>
    </source>
</evidence>
<dbReference type="Proteomes" id="UP000504636">
    <property type="component" value="Unplaced"/>
</dbReference>
<dbReference type="OrthoDB" id="888856at2759"/>
<sequence length="505" mass="56541">MDTLTRDQIEERVKEPAEEQYASRECNLPSPMNGSLGIERGQARNPRLREEGSSWKPKKNHDELTLSTKNLIDSRIGNAQRHWGISALADAFPERVRPLMRVDRRNHKLKRPFCVENDPKRWSHEVLSLVEELAECSKDDLETALKCLEEETKNKFTHSYKCKDSGLCGLDPSDLRETIHHYKWTKPHKAANWTRIRGKRNEDAEPDSASGSNNWFGAPKQEPGIKCDPDGQQQRNDDSHESSTESYCGHDFDYMLGLHFTDEDNQSTSKHGTINAADTVGTQVASGDVNTATVDTHDTEKDTVTTGTDESAARPIVTTETFETNELSSTSQLASTHQPLTVDQRNSIDPPNPDTPPAPLDSGSPIAEASTSSSPNDFPSIAPSPEQHAQSPNLKTEPETTTEQGPHNSADPEIKIEEGVNPLKRAHSVDASEESDNDDLKQMELKAVSLEAKEARMMWELANNKAAKLKKQQREIERQKRMEEERRAKRARVEGPIVIDLCDLD</sequence>
<name>A0A6A6Y3A5_9PEZI</name>
<dbReference type="GeneID" id="54469524"/>
<feature type="compositionally biased region" description="Basic and acidic residues" evidence="1">
    <location>
        <begin position="223"/>
        <end position="246"/>
    </location>
</feature>
<accession>A0A6A6Y3A5</accession>
<feature type="region of interest" description="Disordered" evidence="1">
    <location>
        <begin position="1"/>
        <end position="60"/>
    </location>
</feature>
<keyword evidence="3" id="KW-1185">Reference proteome</keyword>
<feature type="compositionally biased region" description="Polar residues" evidence="1">
    <location>
        <begin position="318"/>
        <end position="347"/>
    </location>
</feature>
<reference evidence="4" key="3">
    <citation type="submission" date="2025-04" db="UniProtKB">
        <authorList>
            <consortium name="RefSeq"/>
        </authorList>
    </citation>
    <scope>IDENTIFICATION</scope>
    <source>
        <strain evidence="4">CBS 304.34</strain>
    </source>
</reference>